<dbReference type="Proteomes" id="UP001497522">
    <property type="component" value="Chromosome 5"/>
</dbReference>
<gene>
    <name evidence="3" type="ORF">CSSPJE1EN2_LOCUS18291</name>
</gene>
<accession>A0ABP1BKH1</accession>
<protein>
    <recommendedName>
        <fullName evidence="2">Peptidase A1 domain-containing protein</fullName>
    </recommendedName>
</protein>
<dbReference type="SUPFAM" id="SSF50630">
    <property type="entry name" value="Acid proteases"/>
    <property type="match status" value="1"/>
</dbReference>
<evidence type="ECO:0000256" key="1">
    <source>
        <dbReference type="ARBA" id="ARBA00007447"/>
    </source>
</evidence>
<dbReference type="InterPro" id="IPR033121">
    <property type="entry name" value="PEPTIDASE_A1"/>
</dbReference>
<dbReference type="EMBL" id="OZ023706">
    <property type="protein sequence ID" value="CAK9876069.1"/>
    <property type="molecule type" value="Genomic_DNA"/>
</dbReference>
<dbReference type="InterPro" id="IPR001461">
    <property type="entry name" value="Aspartic_peptidase_A1"/>
</dbReference>
<keyword evidence="4" id="KW-1185">Reference proteome</keyword>
<dbReference type="Gene3D" id="2.40.70.10">
    <property type="entry name" value="Acid Proteases"/>
    <property type="match status" value="2"/>
</dbReference>
<proteinExistence type="inferred from homology"/>
<dbReference type="PANTHER" id="PTHR47966:SF51">
    <property type="entry name" value="BETA-SITE APP-CLEAVING ENZYME, ISOFORM A-RELATED"/>
    <property type="match status" value="1"/>
</dbReference>
<dbReference type="InterPro" id="IPR021109">
    <property type="entry name" value="Peptidase_aspartic_dom_sf"/>
</dbReference>
<dbReference type="PANTHER" id="PTHR47966">
    <property type="entry name" value="BETA-SITE APP-CLEAVING ENZYME, ISOFORM A-RELATED"/>
    <property type="match status" value="1"/>
</dbReference>
<evidence type="ECO:0000313" key="3">
    <source>
        <dbReference type="EMBL" id="CAK9876069.1"/>
    </source>
</evidence>
<organism evidence="3 4">
    <name type="scientific">Sphagnum jensenii</name>
    <dbReference type="NCBI Taxonomy" id="128206"/>
    <lineage>
        <taxon>Eukaryota</taxon>
        <taxon>Viridiplantae</taxon>
        <taxon>Streptophyta</taxon>
        <taxon>Embryophyta</taxon>
        <taxon>Bryophyta</taxon>
        <taxon>Sphagnophytina</taxon>
        <taxon>Sphagnopsida</taxon>
        <taxon>Sphagnales</taxon>
        <taxon>Sphagnaceae</taxon>
        <taxon>Sphagnum</taxon>
    </lineage>
</organism>
<dbReference type="Pfam" id="PF00026">
    <property type="entry name" value="Asp"/>
    <property type="match status" value="1"/>
</dbReference>
<feature type="domain" description="Peptidase A1" evidence="2">
    <location>
        <begin position="107"/>
        <end position="221"/>
    </location>
</feature>
<comment type="similarity">
    <text evidence="1">Belongs to the peptidase A1 family.</text>
</comment>
<evidence type="ECO:0000313" key="4">
    <source>
        <dbReference type="Proteomes" id="UP001497522"/>
    </source>
</evidence>
<name>A0ABP1BKH1_9BRYO</name>
<evidence type="ECO:0000259" key="2">
    <source>
        <dbReference type="Pfam" id="PF00026"/>
    </source>
</evidence>
<sequence>MILLCGALGEGEGIIGGSLLQRVALKRKVVDLQRIPAANSRTVERAKLLARLGKRGVEEEEEEEEEGGGGCMLRSPAVQFKQVKFMQGRWCAVLRLYARLTGLHLPQGQSMEGFLSQDEITLGDLTVKGQVCAEATKEPGSTFLGAKFDGILGLGFKEISVNPRYSCLVQHVRPRACEGTCVFFLASEEESGGELVLGGVDPKHFEAKHTTLLLHARATLSLLWVMCSLVDKAQVSVQESVPQLQILVIVAQFNEAIGVKGVMNPGKVCSQLGLCDFNGVKEREAGIASVLDKDECLQQWGTK</sequence>
<reference evidence="3" key="1">
    <citation type="submission" date="2024-03" db="EMBL/GenBank/DDBJ databases">
        <authorList>
            <consortium name="ELIXIR-Norway"/>
            <consortium name="Elixir Norway"/>
        </authorList>
    </citation>
    <scope>NUCLEOTIDE SEQUENCE</scope>
</reference>